<reference evidence="2 3" key="1">
    <citation type="submission" date="2021-11" db="EMBL/GenBank/DDBJ databases">
        <authorList>
            <person name="Depoorter E."/>
        </authorList>
    </citation>
    <scope>NUCLEOTIDE SEQUENCE [LARGE SCALE GENOMIC DNA]</scope>
    <source>
        <strain evidence="2 3">LMG 24289</strain>
    </source>
</reference>
<keyword evidence="1" id="KW-0472">Membrane</keyword>
<organism evidence="2 3">
    <name type="scientific">Periweissella fabaria</name>
    <dbReference type="NCBI Taxonomy" id="546157"/>
    <lineage>
        <taxon>Bacteria</taxon>
        <taxon>Bacillati</taxon>
        <taxon>Bacillota</taxon>
        <taxon>Bacilli</taxon>
        <taxon>Lactobacillales</taxon>
        <taxon>Lactobacillaceae</taxon>
        <taxon>Periweissella</taxon>
    </lineage>
</organism>
<gene>
    <name evidence="2" type="ORF">WFA24289_01461</name>
</gene>
<dbReference type="InterPro" id="IPR024515">
    <property type="entry name" value="DUF3397"/>
</dbReference>
<feature type="transmembrane region" description="Helical" evidence="1">
    <location>
        <begin position="6"/>
        <end position="24"/>
    </location>
</feature>
<evidence type="ECO:0000313" key="2">
    <source>
        <dbReference type="EMBL" id="CAH0417144.1"/>
    </source>
</evidence>
<comment type="caution">
    <text evidence="2">The sequence shown here is derived from an EMBL/GenBank/DDBJ whole genome shotgun (WGS) entry which is preliminary data.</text>
</comment>
<keyword evidence="3" id="KW-1185">Reference proteome</keyword>
<dbReference type="Proteomes" id="UP000789707">
    <property type="component" value="Unassembled WGS sequence"/>
</dbReference>
<keyword evidence="1" id="KW-0812">Transmembrane</keyword>
<dbReference type="EMBL" id="CAKKNS010000006">
    <property type="protein sequence ID" value="CAH0417144.1"/>
    <property type="molecule type" value="Genomic_DNA"/>
</dbReference>
<protein>
    <recommendedName>
        <fullName evidence="4">DUF3397 domain-containing protein</fullName>
    </recommendedName>
</protein>
<name>A0ABM8Z6W7_9LACO</name>
<keyword evidence="1" id="KW-1133">Transmembrane helix</keyword>
<sequence length="120" mass="14213">MAQLIAWPILLGISIVIFTGLFFIRRTFYRFIPRDLQIADLLPPVLILNIHVLSFQTTGWSLFPFLMITWLLLLLAFVIYRGFITQSFNFRKDMLTFWRFSTLVLPIVYLIFLVINLLKL</sequence>
<accession>A0ABM8Z6W7</accession>
<evidence type="ECO:0000313" key="3">
    <source>
        <dbReference type="Proteomes" id="UP000789707"/>
    </source>
</evidence>
<proteinExistence type="predicted"/>
<dbReference type="Pfam" id="PF11877">
    <property type="entry name" value="DUF3397"/>
    <property type="match status" value="1"/>
</dbReference>
<dbReference type="RefSeq" id="WP_230097176.1">
    <property type="nucleotide sequence ID" value="NZ_CAKKNS010000006.1"/>
</dbReference>
<feature type="transmembrane region" description="Helical" evidence="1">
    <location>
        <begin position="62"/>
        <end position="84"/>
    </location>
</feature>
<feature type="transmembrane region" description="Helical" evidence="1">
    <location>
        <begin position="96"/>
        <end position="118"/>
    </location>
</feature>
<evidence type="ECO:0008006" key="4">
    <source>
        <dbReference type="Google" id="ProtNLM"/>
    </source>
</evidence>
<evidence type="ECO:0000256" key="1">
    <source>
        <dbReference type="SAM" id="Phobius"/>
    </source>
</evidence>